<protein>
    <submittedName>
        <fullName evidence="2">Putative ring-cleaving dioxygenase MhqO</fullName>
    </submittedName>
</protein>
<keyword evidence="3" id="KW-1185">Reference proteome</keyword>
<dbReference type="PROSITE" id="PS51819">
    <property type="entry name" value="VOC"/>
    <property type="match status" value="2"/>
</dbReference>
<dbReference type="Proteomes" id="UP000427769">
    <property type="component" value="Chromosome"/>
</dbReference>
<dbReference type="GO" id="GO:0051213">
    <property type="term" value="F:dioxygenase activity"/>
    <property type="evidence" value="ECO:0007669"/>
    <property type="project" value="UniProtKB-KW"/>
</dbReference>
<dbReference type="InterPro" id="IPR029068">
    <property type="entry name" value="Glyas_Bleomycin-R_OHBP_Dase"/>
</dbReference>
<organism evidence="2 3">
    <name type="scientific">Desulfosarcina widdelii</name>
    <dbReference type="NCBI Taxonomy" id="947919"/>
    <lineage>
        <taxon>Bacteria</taxon>
        <taxon>Pseudomonadati</taxon>
        <taxon>Thermodesulfobacteriota</taxon>
        <taxon>Desulfobacteria</taxon>
        <taxon>Desulfobacterales</taxon>
        <taxon>Desulfosarcinaceae</taxon>
        <taxon>Desulfosarcina</taxon>
    </lineage>
</organism>
<gene>
    <name evidence="2" type="primary">mhqO</name>
    <name evidence="2" type="ORF">DSCW_23880</name>
</gene>
<accession>A0A5K7Z5Q1</accession>
<evidence type="ECO:0000313" key="2">
    <source>
        <dbReference type="EMBL" id="BBO74971.1"/>
    </source>
</evidence>
<dbReference type="InterPro" id="IPR052537">
    <property type="entry name" value="Extradiol_RC_dioxygenase"/>
</dbReference>
<evidence type="ECO:0000313" key="3">
    <source>
        <dbReference type="Proteomes" id="UP000427769"/>
    </source>
</evidence>
<dbReference type="PANTHER" id="PTHR36110:SF2">
    <property type="entry name" value="RING-CLEAVING DIOXYGENASE MHQE-RELATED"/>
    <property type="match status" value="1"/>
</dbReference>
<name>A0A5K7Z5Q1_9BACT</name>
<feature type="domain" description="VOC" evidence="1">
    <location>
        <begin position="12"/>
        <end position="136"/>
    </location>
</feature>
<dbReference type="RefSeq" id="WP_197740538.1">
    <property type="nucleotide sequence ID" value="NZ_AP021875.1"/>
</dbReference>
<reference evidence="2 3" key="1">
    <citation type="submission" date="2019-11" db="EMBL/GenBank/DDBJ databases">
        <title>Comparative genomics of hydrocarbon-degrading Desulfosarcina strains.</title>
        <authorList>
            <person name="Watanabe M."/>
            <person name="Kojima H."/>
            <person name="Fukui M."/>
        </authorList>
    </citation>
    <scope>NUCLEOTIDE SEQUENCE [LARGE SCALE GENOMIC DNA]</scope>
    <source>
        <strain evidence="2 3">PP31</strain>
    </source>
</reference>
<evidence type="ECO:0000259" key="1">
    <source>
        <dbReference type="PROSITE" id="PS51819"/>
    </source>
</evidence>
<dbReference type="CDD" id="cd08347">
    <property type="entry name" value="PcpA_C_like"/>
    <property type="match status" value="1"/>
</dbReference>
<dbReference type="PANTHER" id="PTHR36110">
    <property type="entry name" value="RING-CLEAVING DIOXYGENASE MHQE-RELATED"/>
    <property type="match status" value="1"/>
</dbReference>
<dbReference type="InterPro" id="IPR004360">
    <property type="entry name" value="Glyas_Fos-R_dOase_dom"/>
</dbReference>
<sequence length="317" mass="35000">MAPINDSMAVAGIHHITAVASSAAENLDFYTGVLQLRLVKKTVNFDDPYTYHLYYGDQTGRPGTILTFFPWEQVRPGTPGAGSVSAVAFAVPPGALNHWCDHLTDCRIPFDETARFGENVIHFTDPHGLPLELVAQPPARDEQEASAEPEIETAIQGFHSATVLLNRMEDTEALIAKVMGMVPVGREGSRYRFAMDDLKSAGQLFDVVIDPSAPPVQPGGGTVHHIAFRTRDSQEQIKWQAKLRDHGLQVTEVRDRKYFQSIYFREPGGVLFEIATDPPGFTVDEAPHSLGRDLKLPGQYEPLRTDIKAKLPSLMPD</sequence>
<dbReference type="SUPFAM" id="SSF54593">
    <property type="entry name" value="Glyoxalase/Bleomycin resistance protein/Dihydroxybiphenyl dioxygenase"/>
    <property type="match status" value="1"/>
</dbReference>
<keyword evidence="2" id="KW-0223">Dioxygenase</keyword>
<dbReference type="EMBL" id="AP021875">
    <property type="protein sequence ID" value="BBO74971.1"/>
    <property type="molecule type" value="Genomic_DNA"/>
</dbReference>
<feature type="domain" description="VOC" evidence="1">
    <location>
        <begin position="157"/>
        <end position="277"/>
    </location>
</feature>
<dbReference type="InterPro" id="IPR037523">
    <property type="entry name" value="VOC_core"/>
</dbReference>
<keyword evidence="2" id="KW-0560">Oxidoreductase</keyword>
<dbReference type="AlphaFoldDB" id="A0A5K7Z5Q1"/>
<dbReference type="Gene3D" id="3.10.180.10">
    <property type="entry name" value="2,3-Dihydroxybiphenyl 1,2-Dioxygenase, domain 1"/>
    <property type="match status" value="2"/>
</dbReference>
<proteinExistence type="predicted"/>
<dbReference type="Pfam" id="PF00903">
    <property type="entry name" value="Glyoxalase"/>
    <property type="match status" value="2"/>
</dbReference>
<dbReference type="KEGG" id="dwd:DSCW_23880"/>